<sequence length="574" mass="62845">MMTSQGNPHIFIIGMLALLFLPLSFYGKAEGQQASMLTGLEDWHSVPIVTVGDHLPSTDPNALGGRYQPVGKMDGLGAMLLDERTVRVFVNHELRRDAGYPYRLRNETLLTGARVSFVDLDRKTRVVVNSGLAFDSVIDRQGKKVTSASQINQAKNQIFGFSLFCSAQLVEAGQFGFVDTIFFTHEEVPDPIDHPHGGSLWALDVASQRLYAVPAAGRMAWENTAPLSIGGERVAFLIGDDAHPQSTEPHAFGQAATSQTSPSHVVTAPLWLFIGKKNASLFEIRERLSFSVNAPRTDFLNRNGLLIGDLYYFTSNDGRTTIDTFHSTGEKLSGKWIKLAVQDSAQAGQPGYDEWGYKNGLTLRREAKAGGAFQFSRPEDVSTHPRIGTRAVLASTGRDTVFSHDAWGALYQVDVDFDSMSGLLTILYDGDDAGGGQVPGSDYGIRNPDNLDWADDGFIYVQEDMAKSLPPWFGGQSHEEASVWQLDPLKGTIQRVARMNRSIGFQQGETESSPEVVGAWESSGILDVTHLFEPNPGEKLFLSTIQAHSVQDGLIAKANLFEGGQLVWLIENGY</sequence>
<dbReference type="RefSeq" id="WP_313833742.1">
    <property type="nucleotide sequence ID" value="NZ_JAQOUE010000001.1"/>
</dbReference>
<proteinExistence type="predicted"/>
<comment type="caution">
    <text evidence="1">The sequence shown here is derived from an EMBL/GenBank/DDBJ whole genome shotgun (WGS) entry which is preliminary data.</text>
</comment>
<keyword evidence="2" id="KW-1185">Reference proteome</keyword>
<protein>
    <submittedName>
        <fullName evidence="1">DUF839 domain-containing protein</fullName>
    </submittedName>
</protein>
<dbReference type="EMBL" id="JAQOUE010000001">
    <property type="protein sequence ID" value="MDT7043221.1"/>
    <property type="molecule type" value="Genomic_DNA"/>
</dbReference>
<evidence type="ECO:0000313" key="2">
    <source>
        <dbReference type="Proteomes" id="UP001250932"/>
    </source>
</evidence>
<evidence type="ECO:0000313" key="1">
    <source>
        <dbReference type="EMBL" id="MDT7043221.1"/>
    </source>
</evidence>
<name>A0ABU3KA06_9BACT</name>
<gene>
    <name evidence="1" type="ORF">PPG34_12745</name>
</gene>
<organism evidence="1 2">
    <name type="scientific">Candidatus Nitronereus thalassa</name>
    <dbReference type="NCBI Taxonomy" id="3020898"/>
    <lineage>
        <taxon>Bacteria</taxon>
        <taxon>Pseudomonadati</taxon>
        <taxon>Nitrospirota</taxon>
        <taxon>Nitrospiria</taxon>
        <taxon>Nitrospirales</taxon>
        <taxon>Nitrospiraceae</taxon>
        <taxon>Candidatus Nitronereus</taxon>
    </lineage>
</organism>
<accession>A0ABU3KA06</accession>
<reference evidence="1 2" key="1">
    <citation type="journal article" date="2023" name="ISME J.">
        <title>Cultivation and genomic characterization of novel and ubiquitous marine nitrite-oxidizing bacteria from the Nitrospirales.</title>
        <authorList>
            <person name="Mueller A.J."/>
            <person name="Daebeler A."/>
            <person name="Herbold C.W."/>
            <person name="Kirkegaard R.H."/>
            <person name="Daims H."/>
        </authorList>
    </citation>
    <scope>NUCLEOTIDE SEQUENCE [LARGE SCALE GENOMIC DNA]</scope>
    <source>
        <strain evidence="1 2">EB</strain>
    </source>
</reference>
<dbReference type="Proteomes" id="UP001250932">
    <property type="component" value="Unassembled WGS sequence"/>
</dbReference>